<evidence type="ECO:0000313" key="4">
    <source>
        <dbReference type="EMBL" id="QNP25948.1"/>
    </source>
</evidence>
<evidence type="ECO:0000256" key="2">
    <source>
        <dbReference type="ARBA" id="ARBA00022581"/>
    </source>
</evidence>
<evidence type="ECO:0000259" key="3">
    <source>
        <dbReference type="Pfam" id="PF12571"/>
    </source>
</evidence>
<dbReference type="Proteomes" id="UP000516181">
    <property type="component" value="Chromosome"/>
</dbReference>
<dbReference type="InterPro" id="IPR051934">
    <property type="entry name" value="Phage_Tail_Fiber_Structural"/>
</dbReference>
<dbReference type="InterPro" id="IPR022225">
    <property type="entry name" value="Phage_tail_fibre_N"/>
</dbReference>
<dbReference type="PANTHER" id="PTHR35191:SF1">
    <property type="entry name" value="PROPHAGE SIDE TAIL FIBER PROTEIN HOMOLOG STFQ-RELATED"/>
    <property type="match status" value="1"/>
</dbReference>
<dbReference type="RefSeq" id="WP_187726350.1">
    <property type="nucleotide sequence ID" value="NZ_CP060807.1"/>
</dbReference>
<protein>
    <submittedName>
        <fullName evidence="4">Phage tail protein</fullName>
    </submittedName>
</protein>
<accession>A0A7H0EQ82</accession>
<dbReference type="GO" id="GO:0019062">
    <property type="term" value="P:virion attachment to host cell"/>
    <property type="evidence" value="ECO:0007669"/>
    <property type="project" value="InterPro"/>
</dbReference>
<dbReference type="Pfam" id="PF12571">
    <property type="entry name" value="Phage_tail_fib"/>
    <property type="match status" value="1"/>
</dbReference>
<dbReference type="EMBL" id="CP060807">
    <property type="protein sequence ID" value="QNP25948.1"/>
    <property type="molecule type" value="Genomic_DNA"/>
</dbReference>
<comment type="subcellular location">
    <subcellularLocation>
        <location evidence="1">Virion</location>
    </subcellularLocation>
</comment>
<dbReference type="Pfam" id="PF03406">
    <property type="entry name" value="Phage_fiber_2"/>
    <property type="match status" value="1"/>
</dbReference>
<dbReference type="GO" id="GO:0046718">
    <property type="term" value="P:symbiont entry into host cell"/>
    <property type="evidence" value="ECO:0007669"/>
    <property type="project" value="InterPro"/>
</dbReference>
<name>A0A7H0EQ82_KLEVA</name>
<evidence type="ECO:0000313" key="5">
    <source>
        <dbReference type="Proteomes" id="UP000516181"/>
    </source>
</evidence>
<dbReference type="InterPro" id="IPR005068">
    <property type="entry name" value="Phage_lambda_Stf-r2"/>
</dbReference>
<reference evidence="4 5" key="1">
    <citation type="submission" date="2020-08" db="EMBL/GenBank/DDBJ databases">
        <title>Complete genome sequence of Klebsiella pneumoniae KP2757.</title>
        <authorList>
            <person name="Zhang X."/>
        </authorList>
    </citation>
    <scope>NUCLEOTIDE SEQUENCE [LARGE SCALE GENOMIC DNA]</scope>
    <source>
        <strain evidence="4 5">KP2757</strain>
    </source>
</reference>
<dbReference type="AlphaFoldDB" id="A0A7H0EQ82"/>
<feature type="domain" description="Phage tail fibre protein N-terminal" evidence="3">
    <location>
        <begin position="1"/>
        <end position="148"/>
    </location>
</feature>
<keyword evidence="2" id="KW-0945">Host-virus interaction</keyword>
<evidence type="ECO:0000256" key="1">
    <source>
        <dbReference type="ARBA" id="ARBA00004328"/>
    </source>
</evidence>
<organism evidence="4 5">
    <name type="scientific">Klebsiella variicola</name>
    <dbReference type="NCBI Taxonomy" id="244366"/>
    <lineage>
        <taxon>Bacteria</taxon>
        <taxon>Pseudomonadati</taxon>
        <taxon>Pseudomonadota</taxon>
        <taxon>Gammaproteobacteria</taxon>
        <taxon>Enterobacterales</taxon>
        <taxon>Enterobacteriaceae</taxon>
        <taxon>Klebsiella/Raoultella group</taxon>
        <taxon>Klebsiella</taxon>
        <taxon>Klebsiella pneumoniae complex</taxon>
    </lineage>
</organism>
<proteinExistence type="predicted"/>
<dbReference type="PANTHER" id="PTHR35191">
    <property type="entry name" value="PROPHAGE SIDE TAIL FIBER PROTEIN HOMOLOG STFQ-RELATED"/>
    <property type="match status" value="1"/>
</dbReference>
<sequence>MTVKFKSLVTRKGRERMADAAVTGEHINFAQMAVGDGNGSIPQPGEDQDALVNERFRTRLNSLKIVDTAKNVIAAEMIMPPEVGGFSIREAALFDEDGVCMAVASVPETYKPLLAEGSGRFTIIRIWIAVESTDNIALQVDPGIVLATVEDVINIGNSAKDYADKQVSEHALSRDHPDATLTQKGFTVLSNSIGSGDQDKAATPAAVKAAVAAAIKAATQAAWELDNPVGTVRFFNQNINPNESWPWSEWVYTGENKTIRVAKADGSNVGTTGGSDTLTLKQANLPAVQISVSGETSEQPEQELTTGVAGRHKHKGGMLAPGEVWDDNYVVGSDNDSRRTRNYTDEVDDHSHIVGVPAHKHTTAGKTDNLGEGKSVSVVEAHTLLMCWSRVA</sequence>
<gene>
    <name evidence="4" type="ORF">IAP99_06190</name>
</gene>